<dbReference type="InterPro" id="IPR025525">
    <property type="entry name" value="hAT-like_transposase_RNase-H"/>
</dbReference>
<evidence type="ECO:0000313" key="4">
    <source>
        <dbReference type="RefSeq" id="XP_019099713.1"/>
    </source>
</evidence>
<dbReference type="InterPro" id="IPR052035">
    <property type="entry name" value="ZnF_BED_domain_contain"/>
</dbReference>
<dbReference type="GeneID" id="109132524"/>
<dbReference type="Pfam" id="PF14372">
    <property type="entry name" value="hAT-like_RNase-H"/>
    <property type="match status" value="1"/>
</dbReference>
<sequence>MEKSKLKTVLSRVPGRIGLTTSLWRALTIEGYICLTAHYVDVDWVLKTKIICFSAFPPPHTGVAITMKISELLKDWGIEKKVFTIIIDNASANDSMQGALDKIRDSVKYVRGSQTRENLFQNCMETVGIQAEAGLISDVATRWNSTHLMLSRAIQFKGALCNLAEVDKSLPSDFEWERAELICELLQPFAELTKMISSSSYPIANLYFMQVWAIKCWLRDHDDSSDPVICDMVENMNEKYWEEFSVTS</sequence>
<name>A0ABM1RL25_CAMSA</name>
<dbReference type="PANTHER" id="PTHR46481:SF6">
    <property type="entry name" value="ZINC FINGER BED DOMAIN-CONTAINING PROTEIN RICESLEEPER 2-LIKE"/>
    <property type="match status" value="1"/>
</dbReference>
<feature type="domain" description="hAT-like transposase RNase-H fold" evidence="2">
    <location>
        <begin position="197"/>
        <end position="243"/>
    </location>
</feature>
<keyword evidence="1" id="KW-0238">DNA-binding</keyword>
<dbReference type="PANTHER" id="PTHR46481">
    <property type="entry name" value="ZINC FINGER BED DOMAIN-CONTAINING PROTEIN 4"/>
    <property type="match status" value="1"/>
</dbReference>
<evidence type="ECO:0000256" key="1">
    <source>
        <dbReference type="ARBA" id="ARBA00023125"/>
    </source>
</evidence>
<dbReference type="InterPro" id="IPR012337">
    <property type="entry name" value="RNaseH-like_sf"/>
</dbReference>
<accession>A0ABM1RL25</accession>
<dbReference type="Proteomes" id="UP000694864">
    <property type="component" value="Chromosome 4"/>
</dbReference>
<dbReference type="RefSeq" id="XP_019099713.1">
    <property type="nucleotide sequence ID" value="XM_019244168.1"/>
</dbReference>
<dbReference type="SUPFAM" id="SSF53098">
    <property type="entry name" value="Ribonuclease H-like"/>
    <property type="match status" value="1"/>
</dbReference>
<reference evidence="4" key="2">
    <citation type="submission" date="2025-08" db="UniProtKB">
        <authorList>
            <consortium name="RefSeq"/>
        </authorList>
    </citation>
    <scope>IDENTIFICATION</scope>
    <source>
        <tissue evidence="4">Leaf</tissue>
    </source>
</reference>
<evidence type="ECO:0000313" key="3">
    <source>
        <dbReference type="Proteomes" id="UP000694864"/>
    </source>
</evidence>
<reference evidence="3" key="1">
    <citation type="journal article" date="2014" name="Nat. Commun.">
        <title>The emerging biofuel crop Camelina sativa retains a highly undifferentiated hexaploid genome structure.</title>
        <authorList>
            <person name="Kagale S."/>
            <person name="Koh C."/>
            <person name="Nixon J."/>
            <person name="Bollina V."/>
            <person name="Clarke W.E."/>
            <person name="Tuteja R."/>
            <person name="Spillane C."/>
            <person name="Robinson S.J."/>
            <person name="Links M.G."/>
            <person name="Clarke C."/>
            <person name="Higgins E.E."/>
            <person name="Huebert T."/>
            <person name="Sharpe A.G."/>
            <person name="Parkin I.A."/>
        </authorList>
    </citation>
    <scope>NUCLEOTIDE SEQUENCE [LARGE SCALE GENOMIC DNA]</scope>
    <source>
        <strain evidence="3">cv. DH55</strain>
    </source>
</reference>
<proteinExistence type="predicted"/>
<protein>
    <submittedName>
        <fullName evidence="4">Zinc finger BED domain-containing protein RICESLEEPER 2-like</fullName>
    </submittedName>
</protein>
<organism evidence="3 4">
    <name type="scientific">Camelina sativa</name>
    <name type="common">False flax</name>
    <name type="synonym">Myagrum sativum</name>
    <dbReference type="NCBI Taxonomy" id="90675"/>
    <lineage>
        <taxon>Eukaryota</taxon>
        <taxon>Viridiplantae</taxon>
        <taxon>Streptophyta</taxon>
        <taxon>Embryophyta</taxon>
        <taxon>Tracheophyta</taxon>
        <taxon>Spermatophyta</taxon>
        <taxon>Magnoliopsida</taxon>
        <taxon>eudicotyledons</taxon>
        <taxon>Gunneridae</taxon>
        <taxon>Pentapetalae</taxon>
        <taxon>rosids</taxon>
        <taxon>malvids</taxon>
        <taxon>Brassicales</taxon>
        <taxon>Brassicaceae</taxon>
        <taxon>Camelineae</taxon>
        <taxon>Camelina</taxon>
    </lineage>
</organism>
<keyword evidence="3" id="KW-1185">Reference proteome</keyword>
<evidence type="ECO:0000259" key="2">
    <source>
        <dbReference type="Pfam" id="PF14372"/>
    </source>
</evidence>
<gene>
    <name evidence="4" type="primary">LOC109132524</name>
</gene>